<evidence type="ECO:0000313" key="3">
    <source>
        <dbReference type="Proteomes" id="UP000025947"/>
    </source>
</evidence>
<protein>
    <recommendedName>
        <fullName evidence="4">DUF2530 domain-containing protein</fullName>
    </recommendedName>
</protein>
<keyword evidence="1" id="KW-0812">Transmembrane</keyword>
<proteinExistence type="predicted"/>
<keyword evidence="1" id="KW-0472">Membrane</keyword>
<feature type="transmembrane region" description="Helical" evidence="1">
    <location>
        <begin position="38"/>
        <end position="59"/>
    </location>
</feature>
<reference evidence="2 3" key="1">
    <citation type="submission" date="2014-04" db="EMBL/GenBank/DDBJ databases">
        <title>The Genome Sequence of Mycobacterium tuberculosis TKK-01-0051.</title>
        <authorList>
            <consortium name="The Broad Institute Genomics Platform"/>
            <consortium name="The Broad Institute Genome Sequencing Center for Infectious Disease"/>
            <person name="Earl A.M."/>
            <person name="Cohen K."/>
            <person name="Pym A."/>
            <person name="Bishai W."/>
            <person name="Maharaj K."/>
            <person name="Desjardins C."/>
            <person name="Abeel T."/>
            <person name="Young S."/>
            <person name="Zeng Q."/>
            <person name="Gargeya S."/>
            <person name="Abouelleil A."/>
            <person name="Alvarado L."/>
            <person name="Chapman S.B."/>
            <person name="Gainer-Dewar J."/>
            <person name="Goldberg J."/>
            <person name="Griggs A."/>
            <person name="Gujja S."/>
            <person name="Hansen M."/>
            <person name="Howarth C."/>
            <person name="Imamovic A."/>
            <person name="Larimer J."/>
            <person name="Murphy C."/>
            <person name="Naylor J."/>
            <person name="Pearson M."/>
            <person name="Poon T.W."/>
            <person name="Priest M."/>
            <person name="Roberts A."/>
            <person name="Saif S."/>
            <person name="Shea T."/>
            <person name="Sykes S."/>
            <person name="Wortman J."/>
            <person name="Nusbaum C."/>
            <person name="Birren B."/>
        </authorList>
    </citation>
    <scope>NUCLEOTIDE SEQUENCE [LARGE SCALE GENOMIC DNA]</scope>
    <source>
        <strain evidence="2 3">TKK-01-0051</strain>
    </source>
</reference>
<dbReference type="GeneID" id="31526886"/>
<dbReference type="RefSeq" id="WP_040629784.1">
    <property type="nucleotide sequence ID" value="NZ_KK328284.1"/>
</dbReference>
<sequence length="68" mass="7449">MRRRYGTYTAYSIACAIVWAVILAVVSTAGDAASRHTFLLVCGGWAIGWLSATIARGVYPPPKRHIRQ</sequence>
<dbReference type="HOGENOM" id="CLU_2829330_0_0_11"/>
<feature type="transmembrane region" description="Helical" evidence="1">
    <location>
        <begin position="7"/>
        <end position="26"/>
    </location>
</feature>
<dbReference type="Proteomes" id="UP000025947">
    <property type="component" value="Unassembled WGS sequence"/>
</dbReference>
<evidence type="ECO:0000313" key="2">
    <source>
        <dbReference type="EMBL" id="KBZ60468.1"/>
    </source>
</evidence>
<gene>
    <name evidence="2" type="ORF">K875_03412</name>
</gene>
<dbReference type="AlphaFoldDB" id="A0A051TV03"/>
<keyword evidence="1" id="KW-1133">Transmembrane helix</keyword>
<evidence type="ECO:0008006" key="4">
    <source>
        <dbReference type="Google" id="ProtNLM"/>
    </source>
</evidence>
<keyword evidence="3" id="KW-1185">Reference proteome</keyword>
<dbReference type="EMBL" id="JLXW01000010">
    <property type="protein sequence ID" value="KBZ60468.1"/>
    <property type="molecule type" value="Genomic_DNA"/>
</dbReference>
<evidence type="ECO:0000256" key="1">
    <source>
        <dbReference type="SAM" id="Phobius"/>
    </source>
</evidence>
<name>A0A051TV03_9MYCO</name>
<comment type="caution">
    <text evidence="2">The sequence shown here is derived from an EMBL/GenBank/DDBJ whole genome shotgun (WGS) entry which is preliminary data.</text>
</comment>
<organism evidence="2 3">
    <name type="scientific">Mycobacterium [tuberculosis] TKK-01-0051</name>
    <dbReference type="NCBI Taxonomy" id="1324261"/>
    <lineage>
        <taxon>Bacteria</taxon>
        <taxon>Bacillati</taxon>
        <taxon>Actinomycetota</taxon>
        <taxon>Actinomycetes</taxon>
        <taxon>Mycobacteriales</taxon>
        <taxon>Mycobacteriaceae</taxon>
        <taxon>Mycobacterium</taxon>
        <taxon>Mycobacterium avium complex (MAC)</taxon>
    </lineage>
</organism>
<accession>A0A051TV03</accession>